<evidence type="ECO:0000256" key="2">
    <source>
        <dbReference type="SAM" id="SignalP"/>
    </source>
</evidence>
<dbReference type="AlphaFoldDB" id="A0A1S6GL80"/>
<feature type="region of interest" description="Disordered" evidence="1">
    <location>
        <begin position="47"/>
        <end position="108"/>
    </location>
</feature>
<feature type="region of interest" description="Disordered" evidence="1">
    <location>
        <begin position="120"/>
        <end position="141"/>
    </location>
</feature>
<sequence>MVILSVVCLSLLLNPSLQTQPTMPTQGSVGNTGGFYSVPISQAAGQSNLQSGYGGSPVGNPQSGYGGSPVGNPQSGYGGSPVGNPQPGYGGGPVTGSQTGYGGGPVGTAQSGYGGGTVAASQSGYGGGQPGVQSTSPPNPPVDVNALSQMLLQRVNLLEMYTRKFLQLGDYFYKSISDMKSYVGTSTSMCNYRDVVGTRSEENNAVIPYDQTVLAKFQPKHRALL</sequence>
<feature type="chain" id="PRO_5012865285" evidence="2">
    <location>
        <begin position="20"/>
        <end position="225"/>
    </location>
</feature>
<name>A0A1S6GL80_9MAXI</name>
<feature type="compositionally biased region" description="Gly residues" evidence="1">
    <location>
        <begin position="88"/>
        <end position="108"/>
    </location>
</feature>
<reference evidence="3" key="1">
    <citation type="journal article" date="2017" name="Aquat. Toxicol.">
        <title>Spliced leader-based analyses reveal the effects of polycyclic aromatic hydrocarbons on gene expression in the copepod Pseudodiaptomus poplesia.</title>
        <authorList>
            <person name="Zhuang Y."/>
            <person name="Yang F."/>
            <person name="Xu D."/>
            <person name="Chen H."/>
            <person name="Zhang H."/>
            <person name="Liu G."/>
        </authorList>
    </citation>
    <scope>NUCLEOTIDE SEQUENCE</scope>
</reference>
<organism evidence="3">
    <name type="scientific">Pseudodiaptomus poplesia</name>
    <dbReference type="NCBI Taxonomy" id="213370"/>
    <lineage>
        <taxon>Eukaryota</taxon>
        <taxon>Metazoa</taxon>
        <taxon>Ecdysozoa</taxon>
        <taxon>Arthropoda</taxon>
        <taxon>Crustacea</taxon>
        <taxon>Multicrustacea</taxon>
        <taxon>Hexanauplia</taxon>
        <taxon>Copepoda</taxon>
        <taxon>Calanoida</taxon>
        <taxon>Pseudodiaptomidae</taxon>
        <taxon>Pseudodiaptomus</taxon>
    </lineage>
</organism>
<dbReference type="EMBL" id="KY314177">
    <property type="protein sequence ID" value="AQS22611.1"/>
    <property type="molecule type" value="mRNA"/>
</dbReference>
<evidence type="ECO:0000313" key="3">
    <source>
        <dbReference type="EMBL" id="AQS22611.1"/>
    </source>
</evidence>
<keyword evidence="2" id="KW-0732">Signal</keyword>
<proteinExistence type="evidence at transcript level"/>
<feature type="signal peptide" evidence="2">
    <location>
        <begin position="1"/>
        <end position="19"/>
    </location>
</feature>
<accession>A0A1S6GL80</accession>
<evidence type="ECO:0000256" key="1">
    <source>
        <dbReference type="SAM" id="MobiDB-lite"/>
    </source>
</evidence>
<protein>
    <submittedName>
        <fullName evidence="3">Uncharacterized protein</fullName>
    </submittedName>
</protein>